<keyword evidence="1" id="KW-0732">Signal</keyword>
<dbReference type="PANTHER" id="PTHR11533:SF174">
    <property type="entry name" value="PUROMYCIN-SENSITIVE AMINOPEPTIDASE-RELATED"/>
    <property type="match status" value="1"/>
</dbReference>
<evidence type="ECO:0000256" key="1">
    <source>
        <dbReference type="SAM" id="SignalP"/>
    </source>
</evidence>
<dbReference type="AlphaFoldDB" id="A0A6N8KYY8"/>
<dbReference type="OrthoDB" id="9814383at2"/>
<evidence type="ECO:0000313" key="4">
    <source>
        <dbReference type="Proteomes" id="UP000435036"/>
    </source>
</evidence>
<dbReference type="InterPro" id="IPR027268">
    <property type="entry name" value="Peptidase_M4/M1_CTD_sf"/>
</dbReference>
<dbReference type="Proteomes" id="UP000435036">
    <property type="component" value="Unassembled WGS sequence"/>
</dbReference>
<dbReference type="GO" id="GO:0042277">
    <property type="term" value="F:peptide binding"/>
    <property type="evidence" value="ECO:0007669"/>
    <property type="project" value="TreeGrafter"/>
</dbReference>
<sequence length="654" mass="74116">MKKTSMMAIALAGLCLSFQGISETYAQSKESVYDYKEAFNPQFYTHFGNPYRSASGKPGHQYWQNAASYDIKVSLDDQTNQVKGTVKIQYTNNSPDQLDFIWLQVEQNLFNQASIGQATVPLTNSRYGSAATAFNGGYTLSQVVDKGGKALKHQVNDTRMRIDLPTPLAANGGKTEFSMDFAYTVPEYGADRTGVLKTQNGNIYAIAQWYPKLAVYDDIMGWNSLPYTGPGEFYMEYGDFNVEITAPANHIVVMGGELLNPQEVWTKDQLERYNKAMNSDNTVLIRSEGEVTQANSRPQKNTITWKYRLENARDVAWASSKAFILDGAKINLPSGKKALALSAYPKESNGGNAWERSTEYTKASIEYYSKKWMEYPYPVAVNVASNVGGMEYPGIVFCGHRAKAANLWGVTDHEFGHIWFPMIVGSNERLHAWMDEGFNTFINDLSTEAFNKGEYNRSMGSKNAMTPVLMDPKLEPIMSSPQGMKERNIGVLAYYKPAYALHMLRDEVLGAERFDAAFKKYIEYWAYKHPQPDDFFRTMENETGENLAWFWRGWFLNNWQLDQAIFDVHYPDLDPTKGAIISISNLQKMAMPVVVEATTVSGKKIRHKLPAEIWERNQSWRFLLNSTEKLSTVKIDPDQVYPDSNPENNVWKSK</sequence>
<dbReference type="InterPro" id="IPR014782">
    <property type="entry name" value="Peptidase_M1_dom"/>
</dbReference>
<dbReference type="CDD" id="cd09604">
    <property type="entry name" value="M1_APN_like"/>
    <property type="match status" value="1"/>
</dbReference>
<dbReference type="GO" id="GO:0043171">
    <property type="term" value="P:peptide catabolic process"/>
    <property type="evidence" value="ECO:0007669"/>
    <property type="project" value="TreeGrafter"/>
</dbReference>
<reference evidence="3 4" key="1">
    <citation type="submission" date="2019-12" db="EMBL/GenBank/DDBJ databases">
        <authorList>
            <person name="Dong K."/>
        </authorList>
    </citation>
    <scope>NUCLEOTIDE SEQUENCE [LARGE SCALE GENOMIC DNA]</scope>
    <source>
        <strain evidence="3 4">JCM 31225</strain>
    </source>
</reference>
<feature type="chain" id="PRO_5026781401" evidence="1">
    <location>
        <begin position="27"/>
        <end position="654"/>
    </location>
</feature>
<feature type="domain" description="Peptidase M1 membrane alanine aminopeptidase" evidence="2">
    <location>
        <begin position="359"/>
        <end position="554"/>
    </location>
</feature>
<gene>
    <name evidence="3" type="ORF">GQF63_08385</name>
</gene>
<dbReference type="EMBL" id="WSQA01000005">
    <property type="protein sequence ID" value="MVZ62034.1"/>
    <property type="molecule type" value="Genomic_DNA"/>
</dbReference>
<accession>A0A6N8KYY8</accession>
<name>A0A6N8KYY8_9SPHI</name>
<organism evidence="3 4">
    <name type="scientific">Sphingobacterium humi</name>
    <dbReference type="NCBI Taxonomy" id="1796905"/>
    <lineage>
        <taxon>Bacteria</taxon>
        <taxon>Pseudomonadati</taxon>
        <taxon>Bacteroidota</taxon>
        <taxon>Sphingobacteriia</taxon>
        <taxon>Sphingobacteriales</taxon>
        <taxon>Sphingobacteriaceae</taxon>
        <taxon>Sphingobacterium</taxon>
    </lineage>
</organism>
<dbReference type="GO" id="GO:0016020">
    <property type="term" value="C:membrane"/>
    <property type="evidence" value="ECO:0007669"/>
    <property type="project" value="TreeGrafter"/>
</dbReference>
<dbReference type="GO" id="GO:0008270">
    <property type="term" value="F:zinc ion binding"/>
    <property type="evidence" value="ECO:0007669"/>
    <property type="project" value="InterPro"/>
</dbReference>
<dbReference type="Gene3D" id="1.10.390.10">
    <property type="entry name" value="Neutral Protease Domain 2"/>
    <property type="match status" value="1"/>
</dbReference>
<dbReference type="GO" id="GO:0070006">
    <property type="term" value="F:metalloaminopeptidase activity"/>
    <property type="evidence" value="ECO:0007669"/>
    <property type="project" value="TreeGrafter"/>
</dbReference>
<dbReference type="Pfam" id="PF01433">
    <property type="entry name" value="Peptidase_M1"/>
    <property type="match status" value="1"/>
</dbReference>
<dbReference type="GO" id="GO:0005615">
    <property type="term" value="C:extracellular space"/>
    <property type="evidence" value="ECO:0007669"/>
    <property type="project" value="TreeGrafter"/>
</dbReference>
<keyword evidence="4" id="KW-1185">Reference proteome</keyword>
<dbReference type="PANTHER" id="PTHR11533">
    <property type="entry name" value="PROTEASE M1 ZINC METALLOPROTEASE"/>
    <property type="match status" value="1"/>
</dbReference>
<dbReference type="SUPFAM" id="SSF55486">
    <property type="entry name" value="Metalloproteases ('zincins'), catalytic domain"/>
    <property type="match status" value="1"/>
</dbReference>
<dbReference type="InterPro" id="IPR050344">
    <property type="entry name" value="Peptidase_M1_aminopeptidases"/>
</dbReference>
<evidence type="ECO:0000259" key="2">
    <source>
        <dbReference type="Pfam" id="PF01433"/>
    </source>
</evidence>
<comment type="caution">
    <text evidence="3">The sequence shown here is derived from an EMBL/GenBank/DDBJ whole genome shotgun (WGS) entry which is preliminary data.</text>
</comment>
<dbReference type="GO" id="GO:0005737">
    <property type="term" value="C:cytoplasm"/>
    <property type="evidence" value="ECO:0007669"/>
    <property type="project" value="TreeGrafter"/>
</dbReference>
<feature type="signal peptide" evidence="1">
    <location>
        <begin position="1"/>
        <end position="26"/>
    </location>
</feature>
<protein>
    <submittedName>
        <fullName evidence="3">M1 family peptidase</fullName>
    </submittedName>
</protein>
<proteinExistence type="predicted"/>
<evidence type="ECO:0000313" key="3">
    <source>
        <dbReference type="EMBL" id="MVZ62034.1"/>
    </source>
</evidence>
<dbReference type="RefSeq" id="WP_160368777.1">
    <property type="nucleotide sequence ID" value="NZ_WSQA01000005.1"/>
</dbReference>